<proteinExistence type="predicted"/>
<evidence type="ECO:0000313" key="1">
    <source>
        <dbReference type="EMBL" id="CAF4333670.1"/>
    </source>
</evidence>
<name>A0A820JZH6_9BILA</name>
<feature type="non-terminal residue" evidence="1">
    <location>
        <position position="1"/>
    </location>
</feature>
<organism evidence="1 2">
    <name type="scientific">Adineta steineri</name>
    <dbReference type="NCBI Taxonomy" id="433720"/>
    <lineage>
        <taxon>Eukaryota</taxon>
        <taxon>Metazoa</taxon>
        <taxon>Spiralia</taxon>
        <taxon>Gnathifera</taxon>
        <taxon>Rotifera</taxon>
        <taxon>Eurotatoria</taxon>
        <taxon>Bdelloidea</taxon>
        <taxon>Adinetida</taxon>
        <taxon>Adinetidae</taxon>
        <taxon>Adineta</taxon>
    </lineage>
</organism>
<dbReference type="AlphaFoldDB" id="A0A820JZH6"/>
<sequence>ECPELEHSEKQTKERYNQMKAQLTETDGENERLQVILRQKETEINDIKKLYYLSHQYIV</sequence>
<protein>
    <submittedName>
        <fullName evidence="1">Uncharacterized protein</fullName>
    </submittedName>
</protein>
<accession>A0A820JZH6</accession>
<gene>
    <name evidence="1" type="ORF">OKA104_LOCUS47905</name>
</gene>
<dbReference type="EMBL" id="CAJOAY010019831">
    <property type="protein sequence ID" value="CAF4333670.1"/>
    <property type="molecule type" value="Genomic_DNA"/>
</dbReference>
<evidence type="ECO:0000313" key="2">
    <source>
        <dbReference type="Proteomes" id="UP000663881"/>
    </source>
</evidence>
<reference evidence="1" key="1">
    <citation type="submission" date="2021-02" db="EMBL/GenBank/DDBJ databases">
        <authorList>
            <person name="Nowell W R."/>
        </authorList>
    </citation>
    <scope>NUCLEOTIDE SEQUENCE</scope>
</reference>
<dbReference type="Proteomes" id="UP000663881">
    <property type="component" value="Unassembled WGS sequence"/>
</dbReference>
<comment type="caution">
    <text evidence="1">The sequence shown here is derived from an EMBL/GenBank/DDBJ whole genome shotgun (WGS) entry which is preliminary data.</text>
</comment>